<feature type="region of interest" description="Disordered" evidence="1">
    <location>
        <begin position="121"/>
        <end position="171"/>
    </location>
</feature>
<evidence type="ECO:0000256" key="1">
    <source>
        <dbReference type="SAM" id="MobiDB-lite"/>
    </source>
</evidence>
<proteinExistence type="predicted"/>
<dbReference type="Proteomes" id="UP001642484">
    <property type="component" value="Unassembled WGS sequence"/>
</dbReference>
<name>A0ABP0JKJ8_9DINO</name>
<evidence type="ECO:0000313" key="2">
    <source>
        <dbReference type="EMBL" id="CAK9014953.1"/>
    </source>
</evidence>
<reference evidence="2 3" key="1">
    <citation type="submission" date="2024-02" db="EMBL/GenBank/DDBJ databases">
        <authorList>
            <person name="Chen Y."/>
            <person name="Shah S."/>
            <person name="Dougan E. K."/>
            <person name="Thang M."/>
            <person name="Chan C."/>
        </authorList>
    </citation>
    <scope>NUCLEOTIDE SEQUENCE [LARGE SCALE GENOMIC DNA]</scope>
</reference>
<gene>
    <name evidence="2" type="ORF">CCMP2556_LOCUS11915</name>
</gene>
<feature type="compositionally biased region" description="Basic and acidic residues" evidence="1">
    <location>
        <begin position="143"/>
        <end position="154"/>
    </location>
</feature>
<sequence length="171" mass="18996">MRALALLRSPIICAQRGPLPANILRSTVCQASRRAFAAGDSESDRRYEETGEYDTQEKYKRVGNPIAWANPTGGGTVEDNSSKHWTWVFPAGGTFILALCLLSRWRSQRKEREEQVIEAPRISMPDTQRFSYKAPSSEPLTEDDLKGPEIEHGDSLSPSYGGSFSPPPPSR</sequence>
<evidence type="ECO:0000313" key="3">
    <source>
        <dbReference type="Proteomes" id="UP001642484"/>
    </source>
</evidence>
<protein>
    <submittedName>
        <fullName evidence="2">Uncharacterized protein</fullName>
    </submittedName>
</protein>
<comment type="caution">
    <text evidence="2">The sequence shown here is derived from an EMBL/GenBank/DDBJ whole genome shotgun (WGS) entry which is preliminary data.</text>
</comment>
<organism evidence="2 3">
    <name type="scientific">Durusdinium trenchii</name>
    <dbReference type="NCBI Taxonomy" id="1381693"/>
    <lineage>
        <taxon>Eukaryota</taxon>
        <taxon>Sar</taxon>
        <taxon>Alveolata</taxon>
        <taxon>Dinophyceae</taxon>
        <taxon>Suessiales</taxon>
        <taxon>Symbiodiniaceae</taxon>
        <taxon>Durusdinium</taxon>
    </lineage>
</organism>
<keyword evidence="3" id="KW-1185">Reference proteome</keyword>
<dbReference type="EMBL" id="CAXAMN010005670">
    <property type="protein sequence ID" value="CAK9014953.1"/>
    <property type="molecule type" value="Genomic_DNA"/>
</dbReference>
<accession>A0ABP0JKJ8</accession>